<dbReference type="AlphaFoldDB" id="A0A0F6AIN7"/>
<feature type="region of interest" description="Disordered" evidence="1">
    <location>
        <begin position="27"/>
        <end position="75"/>
    </location>
</feature>
<protein>
    <recommendedName>
        <fullName evidence="5">PKD/Chitinase domain-containing protein</fullName>
    </recommendedName>
</protein>
<evidence type="ECO:0000313" key="3">
    <source>
        <dbReference type="EMBL" id="KKE85886.1"/>
    </source>
</evidence>
<evidence type="ECO:0000256" key="1">
    <source>
        <dbReference type="SAM" id="MobiDB-lite"/>
    </source>
</evidence>
<dbReference type="RefSeq" id="WP_046354035.1">
    <property type="nucleotide sequence ID" value="NZ_AUXW01000001.1"/>
</dbReference>
<evidence type="ECO:0008006" key="5">
    <source>
        <dbReference type="Google" id="ProtNLM"/>
    </source>
</evidence>
<feature type="signal peptide" evidence="2">
    <location>
        <begin position="1"/>
        <end position="29"/>
    </location>
</feature>
<evidence type="ECO:0000256" key="2">
    <source>
        <dbReference type="SAM" id="SignalP"/>
    </source>
</evidence>
<organism evidence="3 4">
    <name type="scientific">Pseudoalteromonas luteoviolacea S4054</name>
    <dbReference type="NCBI Taxonomy" id="1129367"/>
    <lineage>
        <taxon>Bacteria</taxon>
        <taxon>Pseudomonadati</taxon>
        <taxon>Pseudomonadota</taxon>
        <taxon>Gammaproteobacteria</taxon>
        <taxon>Alteromonadales</taxon>
        <taxon>Pseudoalteromonadaceae</taxon>
        <taxon>Pseudoalteromonas</taxon>
    </lineage>
</organism>
<name>A0A0F6AIN7_9GAMM</name>
<dbReference type="Proteomes" id="UP000033434">
    <property type="component" value="Unassembled WGS sequence"/>
</dbReference>
<dbReference type="EMBL" id="AUXW01000001">
    <property type="protein sequence ID" value="KKE85886.1"/>
    <property type="molecule type" value="Genomic_DNA"/>
</dbReference>
<accession>A0A0F6AIN7</accession>
<keyword evidence="2" id="KW-0732">Signal</keyword>
<feature type="compositionally biased region" description="Pro residues" evidence="1">
    <location>
        <begin position="48"/>
        <end position="70"/>
    </location>
</feature>
<dbReference type="PROSITE" id="PS51257">
    <property type="entry name" value="PROKAR_LIPOPROTEIN"/>
    <property type="match status" value="1"/>
</dbReference>
<proteinExistence type="predicted"/>
<gene>
    <name evidence="3" type="ORF">N479_00500</name>
</gene>
<feature type="chain" id="PRO_5002499849" description="PKD/Chitinase domain-containing protein" evidence="2">
    <location>
        <begin position="30"/>
        <end position="1278"/>
    </location>
</feature>
<feature type="compositionally biased region" description="Polar residues" evidence="1">
    <location>
        <begin position="27"/>
        <end position="47"/>
    </location>
</feature>
<reference evidence="3 4" key="1">
    <citation type="journal article" date="2015" name="BMC Genomics">
        <title>Genome mining reveals unlocked bioactive potential of marine Gram-negative bacteria.</title>
        <authorList>
            <person name="Machado H."/>
            <person name="Sonnenschein E.C."/>
            <person name="Melchiorsen J."/>
            <person name="Gram L."/>
        </authorList>
    </citation>
    <scope>NUCLEOTIDE SEQUENCE [LARGE SCALE GENOMIC DNA]</scope>
    <source>
        <strain evidence="3 4">S4054</strain>
    </source>
</reference>
<evidence type="ECO:0000313" key="4">
    <source>
        <dbReference type="Proteomes" id="UP000033434"/>
    </source>
</evidence>
<dbReference type="PATRIC" id="fig|1129367.4.peg.104"/>
<sequence length="1278" mass="145460">MYTNKYYKMPIWVSTVASIILMGCGSSSSNNETQPNTPTAVVDQIPTTPEPVSTPDPQPEPQPDPQPEPQPLTITIAGPSDVEEKTDFSLVMDFEGEGKIKSVNWSHDSSLDLAMSNSSDHSVSLTVPDITQDHSVNFTVSVIDDSEQKVEQVHSVSFKRITKSLSVKGVVTDSPVPHAQVSLRVGDSRVEVEANELGEYTAALEVDESEVDEMLKVVALGSSAQPDVEFVSQLGTFETLQAQAGEDGILTNNENFSVNVTNVTTAEYALLQRGLIKITDDKTLRNALQSIDGESLLNLATIIKVIVDSEGYNLPDGIASTLELVSNEEKSNYFENMVRAKDKAHFEKVKNLILEDDNLVAKQQTSLQGEFILHQPKYYNQPAFNLSLNESGKGEFVTENTVAVSKVSLLNDQFVLELAEPAIFYRSSREKVDENGWYVLDEFGNPIIEHIVRKSSKLTLDILHTNQSSSIVELNTHAKEFINDEHNSDADFDTLRVYKLSDKRAAQSVTAEELIDKTWLIEFRDNDFTNSDRAVERLTFNADGTATFDNQALQATWQLEDDSFVINYTSEQIDRQVEFWLIKSSISGFYFVAQERHLEGETVKSTNSLSGIMVAKQANLTVTQEQISGSWIGFIGRGQSLHHLRISENLDVKVGISERTSYFHGKLENNRFYRQRFSDETNGYHTCYELSQYCKLNGYMEYEFLAIEDNHYIVYRKVVHEPNTEDEYISSEGILHYIYASGNEYDEFNSLMFSNSSRFYVESALGQSPQINVRQDRITGSSTISFDDVVYPMAIVEGNIEYSIDDTLMRVSLLNETDSFIEVCVYQVSIGCHESDKQLWYTKYEEMPKATSYFLISESNNSQYYAIEQRWDEYVALDHPIDTVSFMDIEVSGSKIVLTARPLISFVDGYFENISKVEVEERGDKFAITTTVDVYNLGKVVDTLVSEQITTRVDAFHGMQVTEETLYGDWIITLGSSAYTYHFADGVGTKTLFNDETPVEFTWEMHGGNVLSLTFSDTSVERFTLTRDDNVGFQFIRELGSIYPFRPTQFRQTGLMIKSQQIDFKQEDYVGRWLKSQSKELDTFDSAMEIYEDMTVHLGVKTSESQGYFENGQFKQSLHYDHNQDRYVKWCTDFSQCSIYQAYSYTPVARDEDHVYFIRESQFNAYELFLMRKQEIAFEDGFAEFHINFSLLGSNNEVWSGGYDANGRYLYIPNRGQFEYSLKNGKIFITLDDGYDYVIEIVPQSNTVDGITFCMYQDSKTCTEEDKVRLRYFHPYFD</sequence>
<comment type="caution">
    <text evidence="3">The sequence shown here is derived from an EMBL/GenBank/DDBJ whole genome shotgun (WGS) entry which is preliminary data.</text>
</comment>